<evidence type="ECO:0000256" key="7">
    <source>
        <dbReference type="ARBA" id="ARBA00023157"/>
    </source>
</evidence>
<comment type="similarity">
    <text evidence="2">Belongs to the type I cytokine receptor family. Type 5 subfamily.</text>
</comment>
<dbReference type="PANTHER" id="PTHR23037:SF35">
    <property type="entry name" value="FIBRONECTIN TYPE-III DOMAIN-CONTAINING PROTEIN"/>
    <property type="match status" value="1"/>
</dbReference>
<keyword evidence="3 13" id="KW-0812">Transmembrane</keyword>
<proteinExistence type="inferred from homology"/>
<comment type="caution">
    <text evidence="17">The sequence shown here is derived from an EMBL/GenBank/DDBJ whole genome shotgun (WGS) entry which is preliminary data.</text>
</comment>
<evidence type="ECO:0000256" key="5">
    <source>
        <dbReference type="ARBA" id="ARBA00022989"/>
    </source>
</evidence>
<gene>
    <name evidence="17" type="ORF">Cadr_000003838</name>
</gene>
<feature type="chain" id="PRO_5024429588" description="Cytokine receptor-like factor 2" evidence="14">
    <location>
        <begin position="24"/>
        <end position="407"/>
    </location>
</feature>
<keyword evidence="18" id="KW-1185">Reference proteome</keyword>
<evidence type="ECO:0000313" key="17">
    <source>
        <dbReference type="EMBL" id="KAB1252778.1"/>
    </source>
</evidence>
<evidence type="ECO:0000256" key="1">
    <source>
        <dbReference type="ARBA" id="ARBA00004479"/>
    </source>
</evidence>
<keyword evidence="5 13" id="KW-1133">Transmembrane helix</keyword>
<evidence type="ECO:0000256" key="10">
    <source>
        <dbReference type="ARBA" id="ARBA00058201"/>
    </source>
</evidence>
<evidence type="ECO:0000256" key="4">
    <source>
        <dbReference type="ARBA" id="ARBA00022729"/>
    </source>
</evidence>
<dbReference type="FunFam" id="2.60.40.10:FF:001547">
    <property type="entry name" value="Cytokine receptor-like factor 2"/>
    <property type="match status" value="1"/>
</dbReference>
<evidence type="ECO:0000259" key="15">
    <source>
        <dbReference type="Pfam" id="PF21604"/>
    </source>
</evidence>
<dbReference type="SUPFAM" id="SSF49265">
    <property type="entry name" value="Fibronectin type III"/>
    <property type="match status" value="2"/>
</dbReference>
<protein>
    <recommendedName>
        <fullName evidence="11">Cytokine receptor-like factor 2</fullName>
    </recommendedName>
    <alternativeName>
        <fullName evidence="12">Thymic stromal lymphopoietin protein receptor</fullName>
    </alternativeName>
</protein>
<comment type="subcellular location">
    <subcellularLocation>
        <location evidence="1">Membrane</location>
        <topology evidence="1">Single-pass type I membrane protein</topology>
    </subcellularLocation>
</comment>
<feature type="domain" description="Cytokine receptor-like factor 2-like D2" evidence="16">
    <location>
        <begin position="119"/>
        <end position="212"/>
    </location>
</feature>
<dbReference type="GO" id="GO:0004896">
    <property type="term" value="F:cytokine receptor activity"/>
    <property type="evidence" value="ECO:0007669"/>
    <property type="project" value="TreeGrafter"/>
</dbReference>
<feature type="domain" description="Cytokine receptor-like factor 2-like D1" evidence="15">
    <location>
        <begin position="38"/>
        <end position="88"/>
    </location>
</feature>
<reference evidence="17 18" key="1">
    <citation type="journal article" date="2019" name="Mol. Ecol. Resour.">
        <title>Improving Illumina assemblies with Hi-C and long reads: an example with the North African dromedary.</title>
        <authorList>
            <person name="Elbers J.P."/>
            <person name="Rogers M.F."/>
            <person name="Perelman P.L."/>
            <person name="Proskuryakova A.A."/>
            <person name="Serdyukova N.A."/>
            <person name="Johnson W.E."/>
            <person name="Horin P."/>
            <person name="Corander J."/>
            <person name="Murphy D."/>
            <person name="Burger P.A."/>
        </authorList>
    </citation>
    <scope>NUCLEOTIDE SEQUENCE [LARGE SCALE GENOMIC DNA]</scope>
    <source>
        <strain evidence="17">Drom800</strain>
        <tissue evidence="17">Blood</tissue>
    </source>
</reference>
<keyword evidence="7" id="KW-1015">Disulfide bond</keyword>
<name>A0A5N4C1P5_CAMDR</name>
<organism evidence="17 18">
    <name type="scientific">Camelus dromedarius</name>
    <name type="common">Dromedary</name>
    <name type="synonym">Arabian camel</name>
    <dbReference type="NCBI Taxonomy" id="9838"/>
    <lineage>
        <taxon>Eukaryota</taxon>
        <taxon>Metazoa</taxon>
        <taxon>Chordata</taxon>
        <taxon>Craniata</taxon>
        <taxon>Vertebrata</taxon>
        <taxon>Euteleostomi</taxon>
        <taxon>Mammalia</taxon>
        <taxon>Eutheria</taxon>
        <taxon>Laurasiatheria</taxon>
        <taxon>Artiodactyla</taxon>
        <taxon>Tylopoda</taxon>
        <taxon>Camelidae</taxon>
        <taxon>Camelus</taxon>
    </lineage>
</organism>
<keyword evidence="6 13" id="KW-0472">Membrane</keyword>
<comment type="function">
    <text evidence="10">Receptor for thymic stromal lymphopoietin (TSLP). Forms a functional complex with TSLP and IL7R which is capable of stimulating cell proliferation through activation of STAT3 and STAT5. Also activates JAK2. Implicated in the development of the hematopoietic system.</text>
</comment>
<evidence type="ECO:0000259" key="16">
    <source>
        <dbReference type="Pfam" id="PF21605"/>
    </source>
</evidence>
<sequence length="407" mass="46005">MRRVFLAWAGSAVFLLGHWVASGEPEPTGEPLQLHIINFNFETVQVTWNASEHPGTNLTFFYKLRSNEMYRQCSNYIFQQGYTSGCLLLGNDEVLHFSIRNGTYSLLTNSLWTSTYLKPRSPRDLSFQWHQEAVTVVCPDLLYKDLLYEIQYKSTFDTEWQSKEAMTCNVTIDNLDAEKCYFIRARIKTLESSYGSDTYPSDWSAVVHQQRGQLRDSCQENKLFPSFVLIAGLVTLLTVSLLLLSIWKLQRIKKVVMPSVPDPKFTFSGLFESHQGNFQEKLKLFNTWGYKKDMGDAEQGKGSAIGEGGLLEESPEWIRDTQNVAHLNKVEDGEQECILEEAVVVQPAKTEAAMPKTTVINPVFSPMGEEEAAGDMGQLPCQHPQGGEVVSLGGFTFVMSDNAYMMF</sequence>
<dbReference type="Proteomes" id="UP000299084">
    <property type="component" value="Unassembled WGS sequence"/>
</dbReference>
<dbReference type="STRING" id="9838.ENSCDRP00005024932"/>
<evidence type="ECO:0000256" key="8">
    <source>
        <dbReference type="ARBA" id="ARBA00023170"/>
    </source>
</evidence>
<keyword evidence="9" id="KW-0325">Glycoprotein</keyword>
<dbReference type="Pfam" id="PF21604">
    <property type="entry name" value="CRLF2_D1"/>
    <property type="match status" value="1"/>
</dbReference>
<feature type="transmembrane region" description="Helical" evidence="13">
    <location>
        <begin position="223"/>
        <end position="247"/>
    </location>
</feature>
<dbReference type="Pfam" id="PF21605">
    <property type="entry name" value="CRLF2-like_D2"/>
    <property type="match status" value="1"/>
</dbReference>
<dbReference type="AlphaFoldDB" id="A0A5N4C1P5"/>
<dbReference type="EMBL" id="JWIN03000037">
    <property type="protein sequence ID" value="KAB1252778.1"/>
    <property type="molecule type" value="Genomic_DNA"/>
</dbReference>
<evidence type="ECO:0000256" key="12">
    <source>
        <dbReference type="ARBA" id="ARBA00077227"/>
    </source>
</evidence>
<dbReference type="Gene3D" id="2.60.40.10">
    <property type="entry name" value="Immunoglobulins"/>
    <property type="match status" value="2"/>
</dbReference>
<evidence type="ECO:0000256" key="3">
    <source>
        <dbReference type="ARBA" id="ARBA00022692"/>
    </source>
</evidence>
<dbReference type="GO" id="GO:0009897">
    <property type="term" value="C:external side of plasma membrane"/>
    <property type="evidence" value="ECO:0007669"/>
    <property type="project" value="TreeGrafter"/>
</dbReference>
<evidence type="ECO:0000256" key="9">
    <source>
        <dbReference type="ARBA" id="ARBA00023180"/>
    </source>
</evidence>
<dbReference type="InterPro" id="IPR036116">
    <property type="entry name" value="FN3_sf"/>
</dbReference>
<evidence type="ECO:0000256" key="2">
    <source>
        <dbReference type="ARBA" id="ARBA00008159"/>
    </source>
</evidence>
<dbReference type="InterPro" id="IPR013783">
    <property type="entry name" value="Ig-like_fold"/>
</dbReference>
<evidence type="ECO:0000256" key="13">
    <source>
        <dbReference type="SAM" id="Phobius"/>
    </source>
</evidence>
<keyword evidence="8 17" id="KW-0675">Receptor</keyword>
<dbReference type="PANTHER" id="PTHR23037">
    <property type="entry name" value="CYTOKINE RECEPTOR"/>
    <property type="match status" value="1"/>
</dbReference>
<feature type="signal peptide" evidence="14">
    <location>
        <begin position="1"/>
        <end position="23"/>
    </location>
</feature>
<accession>A0A5N4C1P5</accession>
<evidence type="ECO:0000256" key="14">
    <source>
        <dbReference type="SAM" id="SignalP"/>
    </source>
</evidence>
<evidence type="ECO:0000313" key="18">
    <source>
        <dbReference type="Proteomes" id="UP000299084"/>
    </source>
</evidence>
<dbReference type="InterPro" id="IPR048651">
    <property type="entry name" value="CRLF2-like_D1"/>
</dbReference>
<evidence type="ECO:0000256" key="11">
    <source>
        <dbReference type="ARBA" id="ARBA00068087"/>
    </source>
</evidence>
<evidence type="ECO:0000256" key="6">
    <source>
        <dbReference type="ARBA" id="ARBA00023136"/>
    </source>
</evidence>
<dbReference type="InterPro" id="IPR048648">
    <property type="entry name" value="CRLF2-like_D2"/>
</dbReference>
<keyword evidence="4 14" id="KW-0732">Signal</keyword>